<feature type="domain" description="MacB-like periplasmic core" evidence="9">
    <location>
        <begin position="493"/>
        <end position="689"/>
    </location>
</feature>
<sequence>MFRTALRNVLAHKARLLMTTLAVLLGVAFVAGTLVFTATLSEAFQRSSEEGLTHVDLAIEPDEDSEAAESTPGGARNLGQDLLDDVAALPGVESAIGEVTGFAALADRDGDLVGDGFATNGANYAAGSDGTAEDERYPMAEGRAPERAGEIALDSTTAERTGYGVGDTARVSVDGPVREETVTGVFTTDDGNVAAGGTLVLFDTATAQDLFTAPGEYTRITVTAGDGVSQEELREAAAPLLPDDAEALTGERLAQDQADAIEAGTSGMRTALLAFAGIALFVGVFIIANTFTMLVAQRTRELALLRAVGASRRQVTRSVLIEALAVGLVAGATGLAAGVGIAVGLRSLMNALDLTVPDGPLIVSGSAVGVSLGVGVVVTVLAAYLPARRAAKIPPVAAMNSVHAPATARGLLVRNSIGALFAAGGAALTVAGIGSGDKGATMGAGAGLLVIGVFILTPLLSRPVIAATRPLLSVFGVSGKLARLNAVRNPRRTAATASALMIGLTLITGMTVIADSMSKAIERMASESLRSDYLVSMANFSPLSTEVEQTLAEQPDVTVITGLRSSPALVADDPDARTLTGADPAAFEQLTDLDFEDGSFEGFGGTGVLVDEATADDFGWAPGDTFTTTFEDGATRELTVAGVFSGNQLFTGVVLDSATLDPHMERVQSFEVLLKTEGGASEAAKSALEGVLGDNPAVLVQDKEDVSEDIAFVFTLLLNMLYALLAMAVIVAVLGVVNTLAMSVFERKQEIGMLRAIGLDRRATKRMVRLESIVIALFGGVLGVGLGVFFGWAVGELISDYLTTYEMVLPWARIGIFLGLAGLVGVLAALWPARRAARLNMLEAIKAE</sequence>
<keyword evidence="12" id="KW-1185">Reference proteome</keyword>
<feature type="transmembrane region" description="Helical" evidence="7">
    <location>
        <begin position="272"/>
        <end position="296"/>
    </location>
</feature>
<dbReference type="RefSeq" id="WP_120697776.1">
    <property type="nucleotide sequence ID" value="NZ_RBDX01000010.1"/>
</dbReference>
<reference evidence="12 13" key="1">
    <citation type="submission" date="2018-09" db="EMBL/GenBank/DDBJ databases">
        <title>Streptomyces sp. nov. DS1-2, an endophytic actinomycete isolated from roots of Dendrobium scabrilingue.</title>
        <authorList>
            <person name="Kuncharoen N."/>
            <person name="Kudo T."/>
            <person name="Ohkuma M."/>
            <person name="Yuki M."/>
            <person name="Tanasupawat S."/>
        </authorList>
    </citation>
    <scope>NUCLEOTIDE SEQUENCE [LARGE SCALE GENOMIC DNA]</scope>
    <source>
        <strain evidence="10 13">AZ1-7</strain>
        <strain evidence="11 12">DS1-2</strain>
    </source>
</reference>
<evidence type="ECO:0000256" key="5">
    <source>
        <dbReference type="ARBA" id="ARBA00023136"/>
    </source>
</evidence>
<evidence type="ECO:0000256" key="4">
    <source>
        <dbReference type="ARBA" id="ARBA00022989"/>
    </source>
</evidence>
<comment type="subcellular location">
    <subcellularLocation>
        <location evidence="1">Cell membrane</location>
        <topology evidence="1">Multi-pass membrane protein</topology>
    </subcellularLocation>
</comment>
<keyword evidence="3 7" id="KW-0812">Transmembrane</keyword>
<feature type="transmembrane region" description="Helical" evidence="7">
    <location>
        <begin position="440"/>
        <end position="460"/>
    </location>
</feature>
<proteinExistence type="inferred from homology"/>
<dbReference type="EMBL" id="RBDY01000010">
    <property type="protein sequence ID" value="RKN21855.1"/>
    <property type="molecule type" value="Genomic_DNA"/>
</dbReference>
<accession>A0A3A9WRD3</accession>
<feature type="domain" description="ABC3 transporter permease C-terminal" evidence="8">
    <location>
        <begin position="274"/>
        <end position="395"/>
    </location>
</feature>
<dbReference type="InterPro" id="IPR003838">
    <property type="entry name" value="ABC3_permease_C"/>
</dbReference>
<dbReference type="Pfam" id="PF02687">
    <property type="entry name" value="FtsX"/>
    <property type="match status" value="2"/>
</dbReference>
<dbReference type="OrthoDB" id="9780560at2"/>
<evidence type="ECO:0000256" key="3">
    <source>
        <dbReference type="ARBA" id="ARBA00022692"/>
    </source>
</evidence>
<gene>
    <name evidence="11" type="ORF">D7318_15965</name>
    <name evidence="10" type="ORF">D7319_15010</name>
</gene>
<feature type="transmembrane region" description="Helical" evidence="7">
    <location>
        <begin position="361"/>
        <end position="385"/>
    </location>
</feature>
<dbReference type="PANTHER" id="PTHR30572">
    <property type="entry name" value="MEMBRANE COMPONENT OF TRANSPORTER-RELATED"/>
    <property type="match status" value="1"/>
</dbReference>
<evidence type="ECO:0000256" key="7">
    <source>
        <dbReference type="SAM" id="Phobius"/>
    </source>
</evidence>
<feature type="transmembrane region" description="Helical" evidence="7">
    <location>
        <begin position="720"/>
        <end position="745"/>
    </location>
</feature>
<evidence type="ECO:0000313" key="10">
    <source>
        <dbReference type="EMBL" id="RKN08697.1"/>
    </source>
</evidence>
<keyword evidence="5 7" id="KW-0472">Membrane</keyword>
<evidence type="ECO:0000256" key="1">
    <source>
        <dbReference type="ARBA" id="ARBA00004651"/>
    </source>
</evidence>
<feature type="transmembrane region" description="Helical" evidence="7">
    <location>
        <begin position="814"/>
        <end position="833"/>
    </location>
</feature>
<dbReference type="EMBL" id="RBDX01000010">
    <property type="protein sequence ID" value="RKN08697.1"/>
    <property type="molecule type" value="Genomic_DNA"/>
</dbReference>
<keyword evidence="2" id="KW-1003">Cell membrane</keyword>
<feature type="domain" description="ABC3 transporter permease C-terminal" evidence="8">
    <location>
        <begin position="723"/>
        <end position="840"/>
    </location>
</feature>
<dbReference type="InterPro" id="IPR025857">
    <property type="entry name" value="MacB_PCD"/>
</dbReference>
<feature type="transmembrane region" description="Helical" evidence="7">
    <location>
        <begin position="772"/>
        <end position="794"/>
    </location>
</feature>
<dbReference type="AlphaFoldDB" id="A0A3A9WRD3"/>
<protein>
    <submittedName>
        <fullName evidence="10">ABC transporter permease</fullName>
    </submittedName>
</protein>
<evidence type="ECO:0000313" key="13">
    <source>
        <dbReference type="Proteomes" id="UP000275024"/>
    </source>
</evidence>
<dbReference type="PANTHER" id="PTHR30572:SF4">
    <property type="entry name" value="ABC TRANSPORTER PERMEASE YTRF"/>
    <property type="match status" value="1"/>
</dbReference>
<comment type="similarity">
    <text evidence="6">Belongs to the ABC-4 integral membrane protein family.</text>
</comment>
<feature type="transmembrane region" description="Helical" evidence="7">
    <location>
        <begin position="493"/>
        <end position="514"/>
    </location>
</feature>
<evidence type="ECO:0000256" key="6">
    <source>
        <dbReference type="ARBA" id="ARBA00038076"/>
    </source>
</evidence>
<dbReference type="GO" id="GO:0022857">
    <property type="term" value="F:transmembrane transporter activity"/>
    <property type="evidence" value="ECO:0007669"/>
    <property type="project" value="TreeGrafter"/>
</dbReference>
<feature type="transmembrane region" description="Helical" evidence="7">
    <location>
        <begin position="417"/>
        <end position="434"/>
    </location>
</feature>
<evidence type="ECO:0000259" key="8">
    <source>
        <dbReference type="Pfam" id="PF02687"/>
    </source>
</evidence>
<name>A0A3A9WRD3_9ACTN</name>
<dbReference type="InterPro" id="IPR050250">
    <property type="entry name" value="Macrolide_Exporter_MacB"/>
</dbReference>
<feature type="transmembrane region" description="Helical" evidence="7">
    <location>
        <begin position="319"/>
        <end position="341"/>
    </location>
</feature>
<comment type="caution">
    <text evidence="10">The sequence shown here is derived from an EMBL/GenBank/DDBJ whole genome shotgun (WGS) entry which is preliminary data.</text>
</comment>
<evidence type="ECO:0000259" key="9">
    <source>
        <dbReference type="Pfam" id="PF12704"/>
    </source>
</evidence>
<evidence type="ECO:0000313" key="12">
    <source>
        <dbReference type="Proteomes" id="UP000268652"/>
    </source>
</evidence>
<feature type="domain" description="MacB-like periplasmic core" evidence="9">
    <location>
        <begin position="17"/>
        <end position="238"/>
    </location>
</feature>
<keyword evidence="4 7" id="KW-1133">Transmembrane helix</keyword>
<evidence type="ECO:0000313" key="11">
    <source>
        <dbReference type="EMBL" id="RKN21855.1"/>
    </source>
</evidence>
<organism evidence="10 13">
    <name type="scientific">Streptomyces radicis</name>
    <dbReference type="NCBI Taxonomy" id="1750517"/>
    <lineage>
        <taxon>Bacteria</taxon>
        <taxon>Bacillati</taxon>
        <taxon>Actinomycetota</taxon>
        <taxon>Actinomycetes</taxon>
        <taxon>Kitasatosporales</taxon>
        <taxon>Streptomycetaceae</taxon>
        <taxon>Streptomyces</taxon>
    </lineage>
</organism>
<dbReference type="GO" id="GO:0005886">
    <property type="term" value="C:plasma membrane"/>
    <property type="evidence" value="ECO:0007669"/>
    <property type="project" value="UniProtKB-SubCell"/>
</dbReference>
<dbReference type="Pfam" id="PF12704">
    <property type="entry name" value="MacB_PCD"/>
    <property type="match status" value="2"/>
</dbReference>
<dbReference type="Proteomes" id="UP000268652">
    <property type="component" value="Unassembled WGS sequence"/>
</dbReference>
<evidence type="ECO:0000256" key="2">
    <source>
        <dbReference type="ARBA" id="ARBA00022475"/>
    </source>
</evidence>
<dbReference type="Proteomes" id="UP000275024">
    <property type="component" value="Unassembled WGS sequence"/>
</dbReference>